<evidence type="ECO:0000256" key="3">
    <source>
        <dbReference type="ARBA" id="ARBA00022630"/>
    </source>
</evidence>
<dbReference type="InterPro" id="IPR052166">
    <property type="entry name" value="Diverse_Acyl-CoA_DH"/>
</dbReference>
<evidence type="ECO:0000259" key="8">
    <source>
        <dbReference type="Pfam" id="PF02771"/>
    </source>
</evidence>
<evidence type="ECO:0000313" key="10">
    <source>
        <dbReference type="EMBL" id="SUZ78682.1"/>
    </source>
</evidence>
<dbReference type="Gene3D" id="1.20.140.10">
    <property type="entry name" value="Butyryl-CoA Dehydrogenase, subunit A, domain 3"/>
    <property type="match status" value="1"/>
</dbReference>
<gene>
    <name evidence="10" type="ORF">METZ01_LOCUS31536</name>
</gene>
<dbReference type="InterPro" id="IPR013786">
    <property type="entry name" value="AcylCoA_DH/ox_N"/>
</dbReference>
<keyword evidence="4" id="KW-0274">FAD</keyword>
<feature type="domain" description="Acyl-CoA dehydrogenase/oxidase N-terminal" evidence="8">
    <location>
        <begin position="47"/>
        <end position="157"/>
    </location>
</feature>
<dbReference type="GO" id="GO:0050660">
    <property type="term" value="F:flavin adenine dinucleotide binding"/>
    <property type="evidence" value="ECO:0007669"/>
    <property type="project" value="InterPro"/>
</dbReference>
<dbReference type="GO" id="GO:0016627">
    <property type="term" value="F:oxidoreductase activity, acting on the CH-CH group of donors"/>
    <property type="evidence" value="ECO:0007669"/>
    <property type="project" value="InterPro"/>
</dbReference>
<protein>
    <recommendedName>
        <fullName evidence="11">Acyl-CoA dehydrogenase</fullName>
    </recommendedName>
</protein>
<dbReference type="Gene3D" id="2.40.110.10">
    <property type="entry name" value="Butyryl-CoA Dehydrogenase, subunit A, domain 2"/>
    <property type="match status" value="1"/>
</dbReference>
<keyword evidence="5" id="KW-0560">Oxidoreductase</keyword>
<dbReference type="Pfam" id="PF02770">
    <property type="entry name" value="Acyl-CoA_dh_M"/>
    <property type="match status" value="1"/>
</dbReference>
<dbReference type="SUPFAM" id="SSF47203">
    <property type="entry name" value="Acyl-CoA dehydrogenase C-terminal domain-like"/>
    <property type="match status" value="1"/>
</dbReference>
<dbReference type="InterPro" id="IPR009100">
    <property type="entry name" value="AcylCoA_DH/oxidase_NM_dom_sf"/>
</dbReference>
<evidence type="ECO:0000256" key="5">
    <source>
        <dbReference type="ARBA" id="ARBA00023002"/>
    </source>
</evidence>
<dbReference type="Gene3D" id="1.10.540.10">
    <property type="entry name" value="Acyl-CoA dehydrogenase/oxidase, N-terminal domain"/>
    <property type="match status" value="1"/>
</dbReference>
<evidence type="ECO:0000259" key="7">
    <source>
        <dbReference type="Pfam" id="PF02770"/>
    </source>
</evidence>
<dbReference type="Pfam" id="PF00441">
    <property type="entry name" value="Acyl-CoA_dh_1"/>
    <property type="match status" value="1"/>
</dbReference>
<reference evidence="10" key="1">
    <citation type="submission" date="2018-05" db="EMBL/GenBank/DDBJ databases">
        <authorList>
            <person name="Lanie J.A."/>
            <person name="Ng W.-L."/>
            <person name="Kazmierczak K.M."/>
            <person name="Andrzejewski T.M."/>
            <person name="Davidsen T.M."/>
            <person name="Wayne K.J."/>
            <person name="Tettelin H."/>
            <person name="Glass J.I."/>
            <person name="Rusch D."/>
            <person name="Podicherti R."/>
            <person name="Tsui H.-C.T."/>
            <person name="Winkler M.E."/>
        </authorList>
    </citation>
    <scope>NUCLEOTIDE SEQUENCE</scope>
</reference>
<evidence type="ECO:0000259" key="9">
    <source>
        <dbReference type="Pfam" id="PF12806"/>
    </source>
</evidence>
<dbReference type="FunFam" id="2.40.110.10:FF:000031">
    <property type="entry name" value="Acyl-CoA dehydrogenase, putative"/>
    <property type="match status" value="1"/>
</dbReference>
<sequence length="602" mass="64331">MSDYRAPLADIRLVLRDIADVEGICDLPGFEHVDADIIDGVLGEFGRFVEEVVAPTHRIGDTEGCSVTDGVVTVPKAFHDAYDQYVASGWGSVSHDSDYGGGGFPGLFQTVMTEMLATAGRAWTMGPLLTIGAIEAIRSFGDERLKETFLPRMVSAEWTGTMNLTEPQAGSDVGALTTRAEPQGDGTHRIFGTKIFITYGEHELTDNIVHLVLARTPDSPPGTRGISCFVVPKYLVNDDGSLGDRNDLTCLSVEHKLGLHASPTCVLSYGDAGDGAVGYLIGEEHQGMRIMFRMMNSARLGVGVEGLAVSERALQLAAGFARERRQGRAVGAPKGESSPIVDHPDVRRMLLTMRASVDAMRCLLYLNSAMLDVAARHSDPDVRQAAADRAELYTPISKAWSTDLGVEMASMGIQVHGGYGYIEETGAAQILRDSRISPIYEGTNGIQAMDLVGRKLPMGEGAVVADLLDEIGRFDADLAAAGDDFASIRTGLADGLDALRGATGWLMEHGLADPRHALAGATPYLRMFGDLLGGWHLARLALAARARTDAGDDDPALADKVVIARFWAEQQLPLVRGRLGAVTAGFDDLMALGADRFASSLT</sequence>
<comment type="similarity">
    <text evidence="2">Belongs to the acyl-CoA dehydrogenase family.</text>
</comment>
<evidence type="ECO:0000256" key="4">
    <source>
        <dbReference type="ARBA" id="ARBA00022827"/>
    </source>
</evidence>
<dbReference type="SUPFAM" id="SSF56645">
    <property type="entry name" value="Acyl-CoA dehydrogenase NM domain-like"/>
    <property type="match status" value="1"/>
</dbReference>
<keyword evidence="3" id="KW-0285">Flavoprotein</keyword>
<dbReference type="InterPro" id="IPR037069">
    <property type="entry name" value="AcylCoA_DH/ox_N_sf"/>
</dbReference>
<accession>A0A381QH60</accession>
<dbReference type="AlphaFoldDB" id="A0A381QH60"/>
<dbReference type="InterPro" id="IPR025878">
    <property type="entry name" value="Acyl-CoA_dh-like_C_dom"/>
</dbReference>
<dbReference type="InterPro" id="IPR006091">
    <property type="entry name" value="Acyl-CoA_Oxase/DH_mid-dom"/>
</dbReference>
<evidence type="ECO:0000256" key="1">
    <source>
        <dbReference type="ARBA" id="ARBA00001974"/>
    </source>
</evidence>
<dbReference type="PANTHER" id="PTHR42803:SF1">
    <property type="entry name" value="BROAD-SPECIFICITY LINEAR ACYL-COA DEHYDROGENASE FADE5"/>
    <property type="match status" value="1"/>
</dbReference>
<proteinExistence type="inferred from homology"/>
<organism evidence="10">
    <name type="scientific">marine metagenome</name>
    <dbReference type="NCBI Taxonomy" id="408172"/>
    <lineage>
        <taxon>unclassified sequences</taxon>
        <taxon>metagenomes</taxon>
        <taxon>ecological metagenomes</taxon>
    </lineage>
</organism>
<dbReference type="InterPro" id="IPR046373">
    <property type="entry name" value="Acyl-CoA_Oxase/DH_mid-dom_sf"/>
</dbReference>
<dbReference type="Pfam" id="PF12806">
    <property type="entry name" value="Acyl-CoA_dh_C"/>
    <property type="match status" value="1"/>
</dbReference>
<dbReference type="InterPro" id="IPR009075">
    <property type="entry name" value="AcylCo_DH/oxidase_C"/>
</dbReference>
<name>A0A381QH60_9ZZZZ</name>
<evidence type="ECO:0008006" key="11">
    <source>
        <dbReference type="Google" id="ProtNLM"/>
    </source>
</evidence>
<dbReference type="EMBL" id="UINC01001362">
    <property type="protein sequence ID" value="SUZ78682.1"/>
    <property type="molecule type" value="Genomic_DNA"/>
</dbReference>
<feature type="domain" description="Acyl-CoA oxidase/dehydrogenase middle" evidence="7">
    <location>
        <begin position="162"/>
        <end position="269"/>
    </location>
</feature>
<dbReference type="Pfam" id="PF02771">
    <property type="entry name" value="Acyl-CoA_dh_N"/>
    <property type="match status" value="1"/>
</dbReference>
<feature type="domain" description="Acetyl-CoA dehydrogenase-like C-terminal" evidence="9">
    <location>
        <begin position="472"/>
        <end position="592"/>
    </location>
</feature>
<feature type="domain" description="Acyl-CoA dehydrogenase/oxidase C-terminal" evidence="6">
    <location>
        <begin position="286"/>
        <end position="451"/>
    </location>
</feature>
<dbReference type="PANTHER" id="PTHR42803">
    <property type="entry name" value="ACYL-COA DEHYDROGENASE"/>
    <property type="match status" value="1"/>
</dbReference>
<comment type="cofactor">
    <cofactor evidence="1">
        <name>FAD</name>
        <dbReference type="ChEBI" id="CHEBI:57692"/>
    </cofactor>
</comment>
<evidence type="ECO:0000259" key="6">
    <source>
        <dbReference type="Pfam" id="PF00441"/>
    </source>
</evidence>
<dbReference type="InterPro" id="IPR036250">
    <property type="entry name" value="AcylCo_DH-like_C"/>
</dbReference>
<evidence type="ECO:0000256" key="2">
    <source>
        <dbReference type="ARBA" id="ARBA00009347"/>
    </source>
</evidence>